<sequence length="1136" mass="126750" precursor="true">MIRLILILLLCLATPLVAQEEKKKSKKSKPVAAKTKQDDSKETKQKKKPKKAKAKADDKKSDKTDEDKDGEAENGKGDKDAKSKKEKPLDTGMLAGALKFRSVGPAFMSGRIGDIAIDQKNPNTWYVAVASGGVWKTTNAGTTFKPIFDGQKSYSIGCVTVDPNSSNTVWVGTGENNGGRHIGFGDGVYVSHDSGKSWKSKGLEKSEHISKILVDPRDSNVVFAASQGPLWSPGGERGLYRSEDGGDSWDLVLSKGEYTGVTDVVMDPKNPDILYAATHQRHRNVWAIINCGPETAIHKSTDGGKTWKQLGGGLPGGDLGKISLQVSPQDSNYVYATIELPNRKGGFWVSSNKGASWSKTSDFVSGGTGPHYYQELWADPHRFGVLYQANNSLVRSTDNGKTWNSIEGRYKHVDNHAVAFHPTDKDFVCVGCDGGVYRSYDFAETWLFCPNLPITQFYKVSVDNDYPFYNIAGGTQDNNSQYGPSRTADRGGIRNWDWIKTIGGDGHDTAIDPEDPNIIYAESQQGNLNRYDRKTGESVSIQPKPGKGQESFRFNWDSPILISPHDHKRLYFASQHLHRSDDRGDSWKTISPDLSRNRNRYELPTMGRVWSIDAAYDLYAMSQHGNITSVAESPLVEGLLYVGTDDGLIQVSEDGGENWRKVDRIFDVPEYFFVNDIKADLHDPDTVYACLDDHKTGDYKPYVVKSTDRGKTWSLMTGNLPEKHICWRIVQDHERADLFFLATEFGIFCTLDAGEQWFKLRGGLPTISFRDLEIQKRENDLVGASFGRSFYVLDDYSLLRDATPELFDSKFHMFPIRRTFWYSPKDTIGGSKGYMGDSVYVASNPEYGAVFNYYIKNDFKSKKSKRKKKEAELKKAGKDIPIPSVEELREEDEEQAPRYIVKISDAAGTLVAKRDLSSSTGIHRTSWNLRYQGFSRRGGPMVAPGTYSAEAFRVADGEEESLGDAVEFEVESIVDPTLEMQDRGELIAFLQEAGLMSNKVSAASSVLSERDDQIGSLISTIRNHPKGTPDLVKKATEFKERLADYRLKINGDDIKSELWMMAEPGIRSRVSSGLFGGMRGTYGITKAAKEQYEIGVEQFEEIEEDLFKLLDEELEAFEDEVDEAGIPWTPGRDLPE</sequence>
<dbReference type="STRING" id="980251.GCA_001642875_01275"/>
<reference evidence="5 6" key="1">
    <citation type="submission" date="2019-08" db="EMBL/GenBank/DDBJ databases">
        <title>Deep-cultivation of Planctomycetes and their phenomic and genomic characterization uncovers novel biology.</title>
        <authorList>
            <person name="Wiegand S."/>
            <person name="Jogler M."/>
            <person name="Boedeker C."/>
            <person name="Pinto D."/>
            <person name="Vollmers J."/>
            <person name="Rivas-Marin E."/>
            <person name="Kohn T."/>
            <person name="Peeters S.H."/>
            <person name="Heuer A."/>
            <person name="Rast P."/>
            <person name="Oberbeckmann S."/>
            <person name="Bunk B."/>
            <person name="Jeske O."/>
            <person name="Meyerdierks A."/>
            <person name="Storesund J.E."/>
            <person name="Kallscheuer N."/>
            <person name="Luecker S."/>
            <person name="Lage O.M."/>
            <person name="Pohl T."/>
            <person name="Merkel B.J."/>
            <person name="Hornburger P."/>
            <person name="Mueller R.-W."/>
            <person name="Bruemmer F."/>
            <person name="Labrenz M."/>
            <person name="Spormann A.M."/>
            <person name="Op den Camp H."/>
            <person name="Overmann J."/>
            <person name="Amann R."/>
            <person name="Jetten M.S.M."/>
            <person name="Mascher T."/>
            <person name="Medema M.H."/>
            <person name="Devos D.P."/>
            <person name="Kaster A.-K."/>
            <person name="Ovreas L."/>
            <person name="Rohde M."/>
            <person name="Galperin M.Y."/>
            <person name="Jogler C."/>
        </authorList>
    </citation>
    <scope>NUCLEOTIDE SEQUENCE [LARGE SCALE GENOMIC DNA]</scope>
    <source>
        <strain evidence="5 6">FC18</strain>
    </source>
</reference>
<dbReference type="CDD" id="cd15482">
    <property type="entry name" value="Sialidase_non-viral"/>
    <property type="match status" value="2"/>
</dbReference>
<feature type="chain" id="PRO_5023148284" evidence="3">
    <location>
        <begin position="19"/>
        <end position="1136"/>
    </location>
</feature>
<dbReference type="PANTHER" id="PTHR43739:SF5">
    <property type="entry name" value="EXO-ALPHA-SIALIDASE"/>
    <property type="match status" value="1"/>
</dbReference>
<dbReference type="InterPro" id="IPR031778">
    <property type="entry name" value="Sortilin_N"/>
</dbReference>
<gene>
    <name evidence="5" type="primary">xghA_2</name>
    <name evidence="5" type="ORF">MFFC18_42960</name>
</gene>
<dbReference type="AlphaFoldDB" id="A0A5B9PCC1"/>
<evidence type="ECO:0000313" key="5">
    <source>
        <dbReference type="EMBL" id="QEG24377.1"/>
    </source>
</evidence>
<dbReference type="OrthoDB" id="290345at2"/>
<name>A0A5B9PCC1_9BACT</name>
<dbReference type="KEGG" id="mff:MFFC18_42960"/>
<keyword evidence="6" id="KW-1185">Reference proteome</keyword>
<dbReference type="EC" id="3.2.1.-" evidence="5"/>
<dbReference type="SUPFAM" id="SSF110296">
    <property type="entry name" value="Oligoxyloglucan reducing end-specific cellobiohydrolase"/>
    <property type="match status" value="1"/>
</dbReference>
<dbReference type="Proteomes" id="UP000322214">
    <property type="component" value="Chromosome"/>
</dbReference>
<dbReference type="EMBL" id="CP042912">
    <property type="protein sequence ID" value="QEG24377.1"/>
    <property type="molecule type" value="Genomic_DNA"/>
</dbReference>
<feature type="region of interest" description="Disordered" evidence="2">
    <location>
        <begin position="19"/>
        <end position="88"/>
    </location>
</feature>
<keyword evidence="3" id="KW-0732">Signal</keyword>
<proteinExistence type="predicted"/>
<dbReference type="RefSeq" id="WP_075084042.1">
    <property type="nucleotide sequence ID" value="NZ_CP042912.1"/>
</dbReference>
<keyword evidence="1" id="KW-0677">Repeat</keyword>
<dbReference type="InterPro" id="IPR052025">
    <property type="entry name" value="Xyloglucanase_GH74"/>
</dbReference>
<keyword evidence="5" id="KW-0378">Hydrolase</keyword>
<dbReference type="PANTHER" id="PTHR43739">
    <property type="entry name" value="XYLOGLUCANASE (EUROFUNG)"/>
    <property type="match status" value="1"/>
</dbReference>
<dbReference type="SUPFAM" id="SSF50939">
    <property type="entry name" value="Sialidases"/>
    <property type="match status" value="1"/>
</dbReference>
<evidence type="ECO:0000256" key="2">
    <source>
        <dbReference type="SAM" id="MobiDB-lite"/>
    </source>
</evidence>
<dbReference type="GO" id="GO:0010411">
    <property type="term" value="P:xyloglucan metabolic process"/>
    <property type="evidence" value="ECO:0007669"/>
    <property type="project" value="TreeGrafter"/>
</dbReference>
<dbReference type="GO" id="GO:0016798">
    <property type="term" value="F:hydrolase activity, acting on glycosyl bonds"/>
    <property type="evidence" value="ECO:0007669"/>
    <property type="project" value="UniProtKB-KW"/>
</dbReference>
<feature type="compositionally biased region" description="Basic and acidic residues" evidence="2">
    <location>
        <begin position="54"/>
        <end position="88"/>
    </location>
</feature>
<dbReference type="InterPro" id="IPR036278">
    <property type="entry name" value="Sialidase_sf"/>
</dbReference>
<feature type="compositionally biased region" description="Basic residues" evidence="2">
    <location>
        <begin position="44"/>
        <end position="53"/>
    </location>
</feature>
<keyword evidence="5" id="KW-0326">Glycosidase</keyword>
<dbReference type="Pfam" id="PF15902">
    <property type="entry name" value="Sortilin-Vps10"/>
    <property type="match status" value="1"/>
</dbReference>
<organism evidence="5 6">
    <name type="scientific">Mariniblastus fucicola</name>
    <dbReference type="NCBI Taxonomy" id="980251"/>
    <lineage>
        <taxon>Bacteria</taxon>
        <taxon>Pseudomonadati</taxon>
        <taxon>Planctomycetota</taxon>
        <taxon>Planctomycetia</taxon>
        <taxon>Pirellulales</taxon>
        <taxon>Pirellulaceae</taxon>
        <taxon>Mariniblastus</taxon>
    </lineage>
</organism>
<accession>A0A5B9PCC1</accession>
<evidence type="ECO:0000256" key="1">
    <source>
        <dbReference type="ARBA" id="ARBA00022737"/>
    </source>
</evidence>
<dbReference type="InterPro" id="IPR015943">
    <property type="entry name" value="WD40/YVTN_repeat-like_dom_sf"/>
</dbReference>
<feature type="signal peptide" evidence="3">
    <location>
        <begin position="1"/>
        <end position="18"/>
    </location>
</feature>
<evidence type="ECO:0000259" key="4">
    <source>
        <dbReference type="Pfam" id="PF15902"/>
    </source>
</evidence>
<dbReference type="Gene3D" id="2.130.10.10">
    <property type="entry name" value="YVTN repeat-like/Quinoprotein amine dehydrogenase"/>
    <property type="match status" value="4"/>
</dbReference>
<evidence type="ECO:0000313" key="6">
    <source>
        <dbReference type="Proteomes" id="UP000322214"/>
    </source>
</evidence>
<evidence type="ECO:0000256" key="3">
    <source>
        <dbReference type="SAM" id="SignalP"/>
    </source>
</evidence>
<feature type="domain" description="Sortilin N-terminal" evidence="4">
    <location>
        <begin position="188"/>
        <end position="310"/>
    </location>
</feature>
<protein>
    <submittedName>
        <fullName evidence="5">Xyloglucanase Xgh74A</fullName>
        <ecNumber evidence="5">3.2.1.-</ecNumber>
    </submittedName>
</protein>